<dbReference type="EMBL" id="JAYMYS010000016">
    <property type="protein sequence ID" value="KAK7379809.1"/>
    <property type="molecule type" value="Genomic_DNA"/>
</dbReference>
<evidence type="ECO:0000256" key="1">
    <source>
        <dbReference type="SAM" id="MobiDB-lite"/>
    </source>
</evidence>
<feature type="region of interest" description="Disordered" evidence="1">
    <location>
        <begin position="1"/>
        <end position="28"/>
    </location>
</feature>
<name>A0AAN9P0D3_PSOTE</name>
<dbReference type="Proteomes" id="UP001386955">
    <property type="component" value="Unassembled WGS sequence"/>
</dbReference>
<comment type="caution">
    <text evidence="2">The sequence shown here is derived from an EMBL/GenBank/DDBJ whole genome shotgun (WGS) entry which is preliminary data.</text>
</comment>
<accession>A0AAN9P0D3</accession>
<proteinExistence type="predicted"/>
<keyword evidence="3" id="KW-1185">Reference proteome</keyword>
<dbReference type="AlphaFoldDB" id="A0AAN9P0D3"/>
<reference evidence="2 3" key="1">
    <citation type="submission" date="2024-01" db="EMBL/GenBank/DDBJ databases">
        <title>The genomes of 5 underutilized Papilionoideae crops provide insights into root nodulation and disease resistanc.</title>
        <authorList>
            <person name="Jiang F."/>
        </authorList>
    </citation>
    <scope>NUCLEOTIDE SEQUENCE [LARGE SCALE GENOMIC DNA]</scope>
    <source>
        <strain evidence="2">DUOXIRENSHENG_FW03</strain>
        <tissue evidence="2">Leaves</tissue>
    </source>
</reference>
<protein>
    <submittedName>
        <fullName evidence="2">Uncharacterized protein</fullName>
    </submittedName>
</protein>
<evidence type="ECO:0000313" key="3">
    <source>
        <dbReference type="Proteomes" id="UP001386955"/>
    </source>
</evidence>
<organism evidence="2 3">
    <name type="scientific">Psophocarpus tetragonolobus</name>
    <name type="common">Winged bean</name>
    <name type="synonym">Dolichos tetragonolobus</name>
    <dbReference type="NCBI Taxonomy" id="3891"/>
    <lineage>
        <taxon>Eukaryota</taxon>
        <taxon>Viridiplantae</taxon>
        <taxon>Streptophyta</taxon>
        <taxon>Embryophyta</taxon>
        <taxon>Tracheophyta</taxon>
        <taxon>Spermatophyta</taxon>
        <taxon>Magnoliopsida</taxon>
        <taxon>eudicotyledons</taxon>
        <taxon>Gunneridae</taxon>
        <taxon>Pentapetalae</taxon>
        <taxon>rosids</taxon>
        <taxon>fabids</taxon>
        <taxon>Fabales</taxon>
        <taxon>Fabaceae</taxon>
        <taxon>Papilionoideae</taxon>
        <taxon>50 kb inversion clade</taxon>
        <taxon>NPAAA clade</taxon>
        <taxon>indigoferoid/millettioid clade</taxon>
        <taxon>Phaseoleae</taxon>
        <taxon>Psophocarpus</taxon>
    </lineage>
</organism>
<sequence>MQETSLSQLDEWKGKTRKERRKSGKVEKHALVSEKPTIPSLRARMKKNKGKEVVVGVEERKVLWSVLHTNPVSHQKEILMDGEIAVE</sequence>
<evidence type="ECO:0000313" key="2">
    <source>
        <dbReference type="EMBL" id="KAK7379809.1"/>
    </source>
</evidence>
<gene>
    <name evidence="2" type="ORF">VNO78_34332</name>
</gene>